<evidence type="ECO:0000313" key="4">
    <source>
        <dbReference type="Proteomes" id="UP000284333"/>
    </source>
</evidence>
<dbReference type="InterPro" id="IPR011051">
    <property type="entry name" value="RmlC_Cupin_sf"/>
</dbReference>
<dbReference type="Gene3D" id="2.60.120.10">
    <property type="entry name" value="Jelly Rolls"/>
    <property type="match status" value="1"/>
</dbReference>
<comment type="caution">
    <text evidence="3">The sequence shown here is derived from an EMBL/GenBank/DDBJ whole genome shotgun (WGS) entry which is preliminary data.</text>
</comment>
<dbReference type="AlphaFoldDB" id="A0A3S3ARA1"/>
<feature type="domain" description="Cupin type-2" evidence="2">
    <location>
        <begin position="50"/>
        <end position="121"/>
    </location>
</feature>
<dbReference type="InterPro" id="IPR014710">
    <property type="entry name" value="RmlC-like_jellyroll"/>
</dbReference>
<feature type="signal peptide" evidence="1">
    <location>
        <begin position="1"/>
        <end position="23"/>
    </location>
</feature>
<feature type="chain" id="PRO_5038665141" evidence="1">
    <location>
        <begin position="24"/>
        <end position="143"/>
    </location>
</feature>
<dbReference type="SUPFAM" id="SSF51182">
    <property type="entry name" value="RmlC-like cupins"/>
    <property type="match status" value="1"/>
</dbReference>
<organism evidence="3 4">
    <name type="scientific">Rhodococcus spongiicola</name>
    <dbReference type="NCBI Taxonomy" id="2487352"/>
    <lineage>
        <taxon>Bacteria</taxon>
        <taxon>Bacillati</taxon>
        <taxon>Actinomycetota</taxon>
        <taxon>Actinomycetes</taxon>
        <taxon>Mycobacteriales</taxon>
        <taxon>Nocardiaceae</taxon>
        <taxon>Rhodococcus</taxon>
    </lineage>
</organism>
<proteinExistence type="predicted"/>
<reference evidence="3 4" key="1">
    <citation type="submission" date="2018-11" db="EMBL/GenBank/DDBJ databases">
        <title>Rhodococcus spongicola sp. nov. and Rhodococcus xishaensis sp. nov. from marine sponges.</title>
        <authorList>
            <person name="Li L."/>
            <person name="Lin H.W."/>
        </authorList>
    </citation>
    <scope>NUCLEOTIDE SEQUENCE [LARGE SCALE GENOMIC DNA]</scope>
    <source>
        <strain evidence="3 4">LHW50502</strain>
    </source>
</reference>
<evidence type="ECO:0000259" key="2">
    <source>
        <dbReference type="Pfam" id="PF07883"/>
    </source>
</evidence>
<accession>A0A3S3ARA1</accession>
<dbReference type="InterPro" id="IPR013096">
    <property type="entry name" value="Cupin_2"/>
</dbReference>
<dbReference type="OrthoDB" id="129561at2"/>
<evidence type="ECO:0000313" key="3">
    <source>
        <dbReference type="EMBL" id="RVW06596.1"/>
    </source>
</evidence>
<keyword evidence="1" id="KW-0732">Signal</keyword>
<sequence length="143" mass="14925">MRLTHFLALAAMVMALDVAPATASATPSEGVAGETLAEARIGDKDYILTRITIAPGGTTGWHYHDGEPYGIITEGTLTHYDSDCAIDGIYNAGDTLIEPSGSGYVHMARNLGPVPMVLLALFVNPVGSPLSQEVPAPDCAQSL</sequence>
<evidence type="ECO:0000256" key="1">
    <source>
        <dbReference type="SAM" id="SignalP"/>
    </source>
</evidence>
<dbReference type="RefSeq" id="WP_127945909.1">
    <property type="nucleotide sequence ID" value="NZ_RKLN01000001.1"/>
</dbReference>
<protein>
    <submittedName>
        <fullName evidence="3">Cupin domain-containing protein</fullName>
    </submittedName>
</protein>
<dbReference type="Proteomes" id="UP000284333">
    <property type="component" value="Unassembled WGS sequence"/>
</dbReference>
<dbReference type="Pfam" id="PF07883">
    <property type="entry name" value="Cupin_2"/>
    <property type="match status" value="1"/>
</dbReference>
<keyword evidence="4" id="KW-1185">Reference proteome</keyword>
<name>A0A3S3ARA1_9NOCA</name>
<dbReference type="EMBL" id="RKLN01000001">
    <property type="protein sequence ID" value="RVW06596.1"/>
    <property type="molecule type" value="Genomic_DNA"/>
</dbReference>
<gene>
    <name evidence="3" type="ORF">EF834_04125</name>
</gene>